<keyword evidence="6 7" id="KW-0315">Glutamine amidotransferase</keyword>
<evidence type="ECO:0000313" key="10">
    <source>
        <dbReference type="EMBL" id="SDI73330.1"/>
    </source>
</evidence>
<feature type="domain" description="CobB/CobQ-like glutamine amidotransferase" evidence="9">
    <location>
        <begin position="251"/>
        <end position="435"/>
    </location>
</feature>
<dbReference type="EC" id="6.3.5.11" evidence="7"/>
<evidence type="ECO:0000259" key="9">
    <source>
        <dbReference type="Pfam" id="PF07685"/>
    </source>
</evidence>
<feature type="site" description="Increases nucleophilicity of active site Cys" evidence="7">
    <location>
        <position position="430"/>
    </location>
</feature>
<proteinExistence type="inferred from homology"/>
<dbReference type="InterPro" id="IPR027417">
    <property type="entry name" value="P-loop_NTPase"/>
</dbReference>
<comment type="pathway">
    <text evidence="7">Cofactor biosynthesis; adenosylcobalamin biosynthesis; cob(II)yrinate a,c-diamide from sirohydrochlorin (anaerobic route): step 10/10.</text>
</comment>
<dbReference type="SUPFAM" id="SSF52540">
    <property type="entry name" value="P-loop containing nucleoside triphosphate hydrolases"/>
    <property type="match status" value="1"/>
</dbReference>
<evidence type="ECO:0000313" key="11">
    <source>
        <dbReference type="Proteomes" id="UP000183255"/>
    </source>
</evidence>
<evidence type="ECO:0000256" key="6">
    <source>
        <dbReference type="ARBA" id="ARBA00022962"/>
    </source>
</evidence>
<dbReference type="PANTHER" id="PTHR43873">
    <property type="entry name" value="COBYRINATE A,C-DIAMIDE SYNTHASE"/>
    <property type="match status" value="1"/>
</dbReference>
<dbReference type="RefSeq" id="WP_031576284.1">
    <property type="nucleotide sequence ID" value="NZ_FNDZ01000004.1"/>
</dbReference>
<keyword evidence="7" id="KW-0169">Cobalamin biosynthesis</keyword>
<dbReference type="Gene3D" id="3.40.50.300">
    <property type="entry name" value="P-loop containing nucleotide triphosphate hydrolases"/>
    <property type="match status" value="1"/>
</dbReference>
<dbReference type="AlphaFoldDB" id="A0A1G8N155"/>
<dbReference type="Pfam" id="PF01656">
    <property type="entry name" value="CbiA"/>
    <property type="match status" value="1"/>
</dbReference>
<dbReference type="NCBIfam" id="TIGR00379">
    <property type="entry name" value="cobB"/>
    <property type="match status" value="1"/>
</dbReference>
<dbReference type="CDD" id="cd03130">
    <property type="entry name" value="GATase1_CobB"/>
    <property type="match status" value="1"/>
</dbReference>
<dbReference type="InterPro" id="IPR004484">
    <property type="entry name" value="CbiA/CobB_synth"/>
</dbReference>
<dbReference type="InterPro" id="IPR029062">
    <property type="entry name" value="Class_I_gatase-like"/>
</dbReference>
<accession>A0A1G8N155</accession>
<dbReference type="GO" id="GO:0009236">
    <property type="term" value="P:cobalamin biosynthetic process"/>
    <property type="evidence" value="ECO:0007669"/>
    <property type="project" value="UniProtKB-UniRule"/>
</dbReference>
<evidence type="ECO:0000256" key="7">
    <source>
        <dbReference type="HAMAP-Rule" id="MF_00027"/>
    </source>
</evidence>
<organism evidence="10 11">
    <name type="scientific">Proteiniclasticum ruminis</name>
    <dbReference type="NCBI Taxonomy" id="398199"/>
    <lineage>
        <taxon>Bacteria</taxon>
        <taxon>Bacillati</taxon>
        <taxon>Bacillota</taxon>
        <taxon>Clostridia</taxon>
        <taxon>Eubacteriales</taxon>
        <taxon>Clostridiaceae</taxon>
        <taxon>Proteiniclasticum</taxon>
    </lineage>
</organism>
<gene>
    <name evidence="7" type="primary">cbiA</name>
    <name evidence="10" type="ORF">SAMN05421804_10449</name>
</gene>
<dbReference type="GO" id="GO:0042242">
    <property type="term" value="F:cobyrinic acid a,c-diamide synthase activity"/>
    <property type="evidence" value="ECO:0007669"/>
    <property type="project" value="UniProtKB-UniRule"/>
</dbReference>
<comment type="similarity">
    <text evidence="7">Belongs to the CobB/CbiA family.</text>
</comment>
<dbReference type="Pfam" id="PF07685">
    <property type="entry name" value="GATase_3"/>
    <property type="match status" value="1"/>
</dbReference>
<name>A0A1G8N155_9CLOT</name>
<evidence type="ECO:0000256" key="2">
    <source>
        <dbReference type="ARBA" id="ARBA00022598"/>
    </source>
</evidence>
<evidence type="ECO:0000256" key="4">
    <source>
        <dbReference type="ARBA" id="ARBA00022840"/>
    </source>
</evidence>
<dbReference type="PROSITE" id="PS51274">
    <property type="entry name" value="GATASE_COBBQ"/>
    <property type="match status" value="1"/>
</dbReference>
<dbReference type="EMBL" id="FNDZ01000004">
    <property type="protein sequence ID" value="SDI73330.1"/>
    <property type="molecule type" value="Genomic_DNA"/>
</dbReference>
<dbReference type="InterPro" id="IPR011698">
    <property type="entry name" value="GATase_3"/>
</dbReference>
<dbReference type="Proteomes" id="UP000183255">
    <property type="component" value="Unassembled WGS sequence"/>
</dbReference>
<comment type="cofactor">
    <cofactor evidence="1 7">
        <name>Mg(2+)</name>
        <dbReference type="ChEBI" id="CHEBI:18420"/>
    </cofactor>
</comment>
<comment type="miscellaneous">
    <text evidence="7">The a and c carboxylates of cobyrinate are activated for nucleophilic attack via formation of a phosphorylated intermediate by ATP. CbiA catalyzes first the amidation of the c-carboxylate, and then that of the a-carboxylate.</text>
</comment>
<dbReference type="GO" id="GO:0005524">
    <property type="term" value="F:ATP binding"/>
    <property type="evidence" value="ECO:0007669"/>
    <property type="project" value="UniProtKB-UniRule"/>
</dbReference>
<dbReference type="NCBIfam" id="NF002204">
    <property type="entry name" value="PRK01077.1"/>
    <property type="match status" value="1"/>
</dbReference>
<dbReference type="PANTHER" id="PTHR43873:SF1">
    <property type="entry name" value="COBYRINATE A,C-DIAMIDE SYNTHASE"/>
    <property type="match status" value="1"/>
</dbReference>
<evidence type="ECO:0000256" key="1">
    <source>
        <dbReference type="ARBA" id="ARBA00001946"/>
    </source>
</evidence>
<keyword evidence="5 7" id="KW-0460">Magnesium</keyword>
<dbReference type="UniPathway" id="UPA00148">
    <property type="reaction ID" value="UER00231"/>
</dbReference>
<dbReference type="Gene3D" id="3.40.50.880">
    <property type="match status" value="1"/>
</dbReference>
<comment type="function">
    <text evidence="7">Catalyzes the ATP-dependent amidation of the two carboxylate groups at positions a and c of cobyrinate, using either L-glutamine or ammonia as the nitrogen source.</text>
</comment>
<sequence>MHHMVIAAISSSSGKTAVTMGILSALKERGFSVQPFKVGPDYIDPSFQKTASGKVSHNLDLFMMGKEGIYDVYKKASAYSDISVVEGVMGLYDGSGIKSMEGSTASVAKLLSIPVILVLDAKAMSKTAAAVVLGIKEFDLDVNLRGVILNRVSSARHYELIESSIMEKTGVPCLGYLPEDPVMEFQSRHLGLQLDPLYQGGISEKITNMGRFIEKHLNLSALLDLTVRASDPKQAEPLVEEKKEMKDLLRLGIAEDEAFSFYYEDNLEQLRQKGVQLIPFSPLRDKRLPEHLDGLYFGGGFPELHLQKLEENSSLREEIHRKLALGMPAFAECGGYMYLTQGIRDKEGTLHNMVGFFEGSCEMTDTLQRFGYTSIRIGPYEMKGHEFHHSQWVGPKETEQEFLCAKHFGSRDETYRTGQKKNNCYGSYVHIHLRSSGGIVQSMLDHLRKWRSQNENQNRL</sequence>
<comment type="catalytic activity">
    <reaction evidence="7">
        <text>cob(II)yrinate + 2 L-glutamine + 2 ATP + 2 H2O = cob(II)yrinate a,c diamide + 2 L-glutamate + 2 ADP + 2 phosphate + 2 H(+)</text>
        <dbReference type="Rhea" id="RHEA:26289"/>
        <dbReference type="ChEBI" id="CHEBI:15377"/>
        <dbReference type="ChEBI" id="CHEBI:15378"/>
        <dbReference type="ChEBI" id="CHEBI:29985"/>
        <dbReference type="ChEBI" id="CHEBI:30616"/>
        <dbReference type="ChEBI" id="CHEBI:43474"/>
        <dbReference type="ChEBI" id="CHEBI:58359"/>
        <dbReference type="ChEBI" id="CHEBI:58537"/>
        <dbReference type="ChEBI" id="CHEBI:58894"/>
        <dbReference type="ChEBI" id="CHEBI:456216"/>
        <dbReference type="EC" id="6.3.5.11"/>
    </reaction>
</comment>
<dbReference type="HAMAP" id="MF_00027">
    <property type="entry name" value="CobB_CbiA"/>
    <property type="match status" value="1"/>
</dbReference>
<feature type="domain" description="CobQ/CobB/MinD/ParA nucleotide binding" evidence="8">
    <location>
        <begin position="5"/>
        <end position="189"/>
    </location>
</feature>
<dbReference type="CDD" id="cd05388">
    <property type="entry name" value="CobB_N"/>
    <property type="match status" value="1"/>
</dbReference>
<feature type="active site" description="Nucleophile" evidence="7">
    <location>
        <position position="333"/>
    </location>
</feature>
<dbReference type="SUPFAM" id="SSF52317">
    <property type="entry name" value="Class I glutamine amidotransferase-like"/>
    <property type="match status" value="1"/>
</dbReference>
<comment type="domain">
    <text evidence="7">Comprises of two domains. The C-terminal domain contains the binding site for glutamine and catalyzes the hydrolysis of this substrate to glutamate and ammonia. The N-terminal domain is anticipated to bind ATP and cobyrinate and catalyzes the ultimate synthesis of the diamide product. The ammonia produced via the glutaminase domain is probably translocated to the adjacent domain via a molecular tunnel, where it reacts with an activated intermediate.</text>
</comment>
<protein>
    <recommendedName>
        <fullName evidence="7">Cobyrinate a,c-diamide synthase</fullName>
        <ecNumber evidence="7">6.3.5.11</ecNumber>
    </recommendedName>
    <alternativeName>
        <fullName evidence="7">Cobyrinic acid a,c-diamide synthetase</fullName>
    </alternativeName>
</protein>
<keyword evidence="3 7" id="KW-0547">Nucleotide-binding</keyword>
<keyword evidence="2 7" id="KW-0436">Ligase</keyword>
<evidence type="ECO:0000256" key="5">
    <source>
        <dbReference type="ARBA" id="ARBA00022842"/>
    </source>
</evidence>
<evidence type="ECO:0000259" key="8">
    <source>
        <dbReference type="Pfam" id="PF01656"/>
    </source>
</evidence>
<reference evidence="10 11" key="1">
    <citation type="submission" date="2016-10" db="EMBL/GenBank/DDBJ databases">
        <authorList>
            <person name="de Groot N.N."/>
        </authorList>
    </citation>
    <scope>NUCLEOTIDE SEQUENCE [LARGE SCALE GENOMIC DNA]</scope>
    <source>
        <strain evidence="10 11">CGMCC 1.5058</strain>
    </source>
</reference>
<evidence type="ECO:0000256" key="3">
    <source>
        <dbReference type="ARBA" id="ARBA00022741"/>
    </source>
</evidence>
<keyword evidence="4 7" id="KW-0067">ATP-binding</keyword>
<dbReference type="InterPro" id="IPR002586">
    <property type="entry name" value="CobQ/CobB/MinD/ParA_Nub-bd_dom"/>
</dbReference>